<sequence length="126" mass="13612">MRLLQPVLLFFGGASIALAALAAFFLHMGVLSSVPPQQQMAPLLQLDLEGKIRGAQDLNGLKAACQVVAESYRAEATCKQAAALTPNKVATYALWVCVIWCALSAFVFLWAFLAAHRNREGHDNAL</sequence>
<reference evidence="2" key="1">
    <citation type="submission" date="2020-10" db="EMBL/GenBank/DDBJ databases">
        <title>Connecting structure to function with the recovery of over 1000 high-quality activated sludge metagenome-assembled genomes encoding full-length rRNA genes using long-read sequencing.</title>
        <authorList>
            <person name="Singleton C.M."/>
            <person name="Petriglieri F."/>
            <person name="Kristensen J.M."/>
            <person name="Kirkegaard R.H."/>
            <person name="Michaelsen T.Y."/>
            <person name="Andersen M.H."/>
            <person name="Karst S.M."/>
            <person name="Dueholm M.S."/>
            <person name="Nielsen P.H."/>
            <person name="Albertsen M."/>
        </authorList>
    </citation>
    <scope>NUCLEOTIDE SEQUENCE</scope>
    <source>
        <strain evidence="2">Hirt_18-Q3-R61-65_BATAC.395</strain>
    </source>
</reference>
<gene>
    <name evidence="2" type="ORF">IPL58_11765</name>
</gene>
<comment type="caution">
    <text evidence="2">The sequence shown here is derived from an EMBL/GenBank/DDBJ whole genome shotgun (WGS) entry which is preliminary data.</text>
</comment>
<dbReference type="Proteomes" id="UP000886689">
    <property type="component" value="Unassembled WGS sequence"/>
</dbReference>
<proteinExistence type="predicted"/>
<organism evidence="2 3">
    <name type="scientific">Candidatus Proximibacter danicus</name>
    <dbReference type="NCBI Taxonomy" id="2954365"/>
    <lineage>
        <taxon>Bacteria</taxon>
        <taxon>Pseudomonadati</taxon>
        <taxon>Pseudomonadota</taxon>
        <taxon>Betaproteobacteria</taxon>
        <taxon>Candidatus Proximibacter</taxon>
    </lineage>
</organism>
<dbReference type="AlphaFoldDB" id="A0A9D7K2R3"/>
<keyword evidence="1" id="KW-0812">Transmembrane</keyword>
<keyword evidence="1" id="KW-1133">Transmembrane helix</keyword>
<evidence type="ECO:0000313" key="2">
    <source>
        <dbReference type="EMBL" id="MBK8524701.1"/>
    </source>
</evidence>
<evidence type="ECO:0000313" key="3">
    <source>
        <dbReference type="Proteomes" id="UP000886689"/>
    </source>
</evidence>
<name>A0A9D7K2R3_9PROT</name>
<feature type="transmembrane region" description="Helical" evidence="1">
    <location>
        <begin position="92"/>
        <end position="113"/>
    </location>
</feature>
<keyword evidence="1" id="KW-0472">Membrane</keyword>
<accession>A0A9D7K2R3</accession>
<dbReference type="EMBL" id="JADJUC010000013">
    <property type="protein sequence ID" value="MBK8524701.1"/>
    <property type="molecule type" value="Genomic_DNA"/>
</dbReference>
<protein>
    <submittedName>
        <fullName evidence="2">Uncharacterized protein</fullName>
    </submittedName>
</protein>
<evidence type="ECO:0000256" key="1">
    <source>
        <dbReference type="SAM" id="Phobius"/>
    </source>
</evidence>